<evidence type="ECO:0000313" key="5">
    <source>
        <dbReference type="EMBL" id="MFC4245254.1"/>
    </source>
</evidence>
<dbReference type="Pfam" id="PF00356">
    <property type="entry name" value="LacI"/>
    <property type="match status" value="1"/>
</dbReference>
<dbReference type="PANTHER" id="PTHR30146:SF155">
    <property type="entry name" value="ALANINE RACEMASE"/>
    <property type="match status" value="1"/>
</dbReference>
<sequence length="360" mass="38551">MERVTIAHLAEQLGISKASVSYALNGQSGVSDQTRDRVLALARELGWRPSFSARALSRSRADAIGMVLRRDPALLGAEPYYMRLLEGVEDVLTAAGQSLLLRMVGTAPGRDIAVYERWAAERRVDGVIVLDRTTDDPRPAQLTRLGMPFVLHGVLPTDEPGTERIEDQHRDAALLVEHLHQLGHRRIGHVTGPLHLTHELDRTQAVHTEAAARGMSARFAEADYTYDSAYARVNELLDSDARPTALIFSNDVMAVAGLRALASRDVGEIALLSWDDSMLCQFASPAISALERFPDRAGRRSAAMLLALLADGDGAETADGGALGAAAAGARAVDGALAADIGPNASELRVRGTSTRAPLT</sequence>
<dbReference type="SMART" id="SM00354">
    <property type="entry name" value="HTH_LACI"/>
    <property type="match status" value="1"/>
</dbReference>
<dbReference type="PANTHER" id="PTHR30146">
    <property type="entry name" value="LACI-RELATED TRANSCRIPTIONAL REPRESSOR"/>
    <property type="match status" value="1"/>
</dbReference>
<dbReference type="SUPFAM" id="SSF47413">
    <property type="entry name" value="lambda repressor-like DNA-binding domains"/>
    <property type="match status" value="1"/>
</dbReference>
<feature type="domain" description="HTH lacI-type" evidence="4">
    <location>
        <begin position="4"/>
        <end position="58"/>
    </location>
</feature>
<reference evidence="6" key="1">
    <citation type="journal article" date="2019" name="Int. J. Syst. Evol. Microbiol.">
        <title>The Global Catalogue of Microorganisms (GCM) 10K type strain sequencing project: providing services to taxonomists for standard genome sequencing and annotation.</title>
        <authorList>
            <consortium name="The Broad Institute Genomics Platform"/>
            <consortium name="The Broad Institute Genome Sequencing Center for Infectious Disease"/>
            <person name="Wu L."/>
            <person name="Ma J."/>
        </authorList>
    </citation>
    <scope>NUCLEOTIDE SEQUENCE [LARGE SCALE GENOMIC DNA]</scope>
    <source>
        <strain evidence="6">CGMCC 1.10363</strain>
    </source>
</reference>
<keyword evidence="2 5" id="KW-0238">DNA-binding</keyword>
<dbReference type="PROSITE" id="PS50932">
    <property type="entry name" value="HTH_LACI_2"/>
    <property type="match status" value="1"/>
</dbReference>
<dbReference type="EMBL" id="JBHSCN010000023">
    <property type="protein sequence ID" value="MFC4245254.1"/>
    <property type="molecule type" value="Genomic_DNA"/>
</dbReference>
<dbReference type="InterPro" id="IPR046335">
    <property type="entry name" value="LacI/GalR-like_sensor"/>
</dbReference>
<dbReference type="GO" id="GO:0003677">
    <property type="term" value="F:DNA binding"/>
    <property type="evidence" value="ECO:0007669"/>
    <property type="project" value="UniProtKB-KW"/>
</dbReference>
<dbReference type="Proteomes" id="UP001595900">
    <property type="component" value="Unassembled WGS sequence"/>
</dbReference>
<gene>
    <name evidence="5" type="ORF">ACFOYW_17935</name>
</gene>
<dbReference type="Gene3D" id="3.40.50.2300">
    <property type="match status" value="2"/>
</dbReference>
<dbReference type="InterPro" id="IPR000843">
    <property type="entry name" value="HTH_LacI"/>
</dbReference>
<comment type="caution">
    <text evidence="5">The sequence shown here is derived from an EMBL/GenBank/DDBJ whole genome shotgun (WGS) entry which is preliminary data.</text>
</comment>
<evidence type="ECO:0000259" key="4">
    <source>
        <dbReference type="PROSITE" id="PS50932"/>
    </source>
</evidence>
<dbReference type="SUPFAM" id="SSF53822">
    <property type="entry name" value="Periplasmic binding protein-like I"/>
    <property type="match status" value="1"/>
</dbReference>
<protein>
    <submittedName>
        <fullName evidence="5">LacI family DNA-binding transcriptional regulator</fullName>
    </submittedName>
</protein>
<proteinExistence type="predicted"/>
<dbReference type="RefSeq" id="WP_390232262.1">
    <property type="nucleotide sequence ID" value="NZ_JBHSCN010000023.1"/>
</dbReference>
<dbReference type="Gene3D" id="1.10.260.40">
    <property type="entry name" value="lambda repressor-like DNA-binding domains"/>
    <property type="match status" value="1"/>
</dbReference>
<evidence type="ECO:0000313" key="6">
    <source>
        <dbReference type="Proteomes" id="UP001595900"/>
    </source>
</evidence>
<accession>A0ABV8QBK8</accession>
<keyword evidence="6" id="KW-1185">Reference proteome</keyword>
<keyword evidence="1" id="KW-0805">Transcription regulation</keyword>
<dbReference type="CDD" id="cd06267">
    <property type="entry name" value="PBP1_LacI_sugar_binding-like"/>
    <property type="match status" value="1"/>
</dbReference>
<dbReference type="InterPro" id="IPR010982">
    <property type="entry name" value="Lambda_DNA-bd_dom_sf"/>
</dbReference>
<evidence type="ECO:0000256" key="3">
    <source>
        <dbReference type="ARBA" id="ARBA00023163"/>
    </source>
</evidence>
<evidence type="ECO:0000256" key="2">
    <source>
        <dbReference type="ARBA" id="ARBA00023125"/>
    </source>
</evidence>
<organism evidence="5 6">
    <name type="scientific">Gryllotalpicola reticulitermitis</name>
    <dbReference type="NCBI Taxonomy" id="1184153"/>
    <lineage>
        <taxon>Bacteria</taxon>
        <taxon>Bacillati</taxon>
        <taxon>Actinomycetota</taxon>
        <taxon>Actinomycetes</taxon>
        <taxon>Micrococcales</taxon>
        <taxon>Microbacteriaceae</taxon>
        <taxon>Gryllotalpicola</taxon>
    </lineage>
</organism>
<dbReference type="CDD" id="cd01392">
    <property type="entry name" value="HTH_LacI"/>
    <property type="match status" value="1"/>
</dbReference>
<keyword evidence="3" id="KW-0804">Transcription</keyword>
<name>A0ABV8QBK8_9MICO</name>
<dbReference type="Pfam" id="PF13377">
    <property type="entry name" value="Peripla_BP_3"/>
    <property type="match status" value="1"/>
</dbReference>
<dbReference type="InterPro" id="IPR028082">
    <property type="entry name" value="Peripla_BP_I"/>
</dbReference>
<evidence type="ECO:0000256" key="1">
    <source>
        <dbReference type="ARBA" id="ARBA00023015"/>
    </source>
</evidence>